<gene>
    <name evidence="2" type="ORF">M8A51_10390</name>
</gene>
<dbReference type="EMBL" id="JAMKFE010000005">
    <property type="protein sequence ID" value="MCM5679941.1"/>
    <property type="molecule type" value="Genomic_DNA"/>
</dbReference>
<feature type="transmembrane region" description="Helical" evidence="1">
    <location>
        <begin position="27"/>
        <end position="46"/>
    </location>
</feature>
<proteinExistence type="predicted"/>
<protein>
    <submittedName>
        <fullName evidence="2">Uncharacterized protein</fullName>
    </submittedName>
</protein>
<evidence type="ECO:0000313" key="2">
    <source>
        <dbReference type="EMBL" id="MCM5679941.1"/>
    </source>
</evidence>
<sequence>MKLSYVFALLLATNVMAVVVGSRGTKAALAAVSAIGALYGLGRTTGML</sequence>
<evidence type="ECO:0000256" key="1">
    <source>
        <dbReference type="SAM" id="Phobius"/>
    </source>
</evidence>
<keyword evidence="1" id="KW-1133">Transmembrane helix</keyword>
<keyword evidence="3" id="KW-1185">Reference proteome</keyword>
<accession>A0ABT0YMI5</accession>
<evidence type="ECO:0000313" key="3">
    <source>
        <dbReference type="Proteomes" id="UP001165541"/>
    </source>
</evidence>
<comment type="caution">
    <text evidence="2">The sequence shown here is derived from an EMBL/GenBank/DDBJ whole genome shotgun (WGS) entry which is preliminary data.</text>
</comment>
<dbReference type="Proteomes" id="UP001165541">
    <property type="component" value="Unassembled WGS sequence"/>
</dbReference>
<keyword evidence="1" id="KW-0472">Membrane</keyword>
<dbReference type="RefSeq" id="WP_251778144.1">
    <property type="nucleotide sequence ID" value="NZ_JAMKFE010000005.1"/>
</dbReference>
<organism evidence="2 3">
    <name type="scientific">Caldimonas mangrovi</name>
    <dbReference type="NCBI Taxonomy" id="2944811"/>
    <lineage>
        <taxon>Bacteria</taxon>
        <taxon>Pseudomonadati</taxon>
        <taxon>Pseudomonadota</taxon>
        <taxon>Betaproteobacteria</taxon>
        <taxon>Burkholderiales</taxon>
        <taxon>Sphaerotilaceae</taxon>
        <taxon>Caldimonas</taxon>
    </lineage>
</organism>
<name>A0ABT0YMI5_9BURK</name>
<keyword evidence="1" id="KW-0812">Transmembrane</keyword>
<reference evidence="2" key="1">
    <citation type="submission" date="2022-05" db="EMBL/GenBank/DDBJ databases">
        <title>Schlegelella sp. nov., isolated from mangrove soil.</title>
        <authorList>
            <person name="Liu Y."/>
            <person name="Ge X."/>
            <person name="Liu W."/>
        </authorList>
    </citation>
    <scope>NUCLEOTIDE SEQUENCE</scope>
    <source>
        <strain evidence="2">S2-27</strain>
    </source>
</reference>